<keyword evidence="1" id="KW-0472">Membrane</keyword>
<gene>
    <name evidence="3" type="ORF">Ga0074812_11425</name>
</gene>
<dbReference type="RefSeq" id="WP_091279554.1">
    <property type="nucleotide sequence ID" value="NZ_FAOZ01000014.1"/>
</dbReference>
<keyword evidence="4" id="KW-1185">Reference proteome</keyword>
<feature type="transmembrane region" description="Helical" evidence="1">
    <location>
        <begin position="12"/>
        <end position="32"/>
    </location>
</feature>
<sequence>MTPAELSWSPPLLRCAGYAVGGLVLLVVAAVADLAWRVASLDNAGRLLVGLVGLGLVGLAVRDAVARPALRLTSGGLDLVDGLRRRHLPWAAIIGVHASALSHGRRLVHVRTLEIETLDGPVFLSRRQLGTDPAPIATIIEEHRARLG</sequence>
<feature type="domain" description="Low molecular weight protein antigen 6 PH" evidence="2">
    <location>
        <begin position="67"/>
        <end position="144"/>
    </location>
</feature>
<dbReference type="Pfam" id="PF10756">
    <property type="entry name" value="bPH_6"/>
    <property type="match status" value="1"/>
</dbReference>
<keyword evidence="1" id="KW-1133">Transmembrane helix</keyword>
<evidence type="ECO:0000313" key="4">
    <source>
        <dbReference type="Proteomes" id="UP000198802"/>
    </source>
</evidence>
<dbReference type="InterPro" id="IPR019692">
    <property type="entry name" value="CFP-6_PH"/>
</dbReference>
<keyword evidence="1" id="KW-0812">Transmembrane</keyword>
<dbReference type="Proteomes" id="UP000198802">
    <property type="component" value="Unassembled WGS sequence"/>
</dbReference>
<organism evidence="3 4">
    <name type="scientific">Parafrankia irregularis</name>
    <dbReference type="NCBI Taxonomy" id="795642"/>
    <lineage>
        <taxon>Bacteria</taxon>
        <taxon>Bacillati</taxon>
        <taxon>Actinomycetota</taxon>
        <taxon>Actinomycetes</taxon>
        <taxon>Frankiales</taxon>
        <taxon>Frankiaceae</taxon>
        <taxon>Parafrankia</taxon>
    </lineage>
</organism>
<accession>A0A0S4QRA9</accession>
<evidence type="ECO:0000259" key="2">
    <source>
        <dbReference type="Pfam" id="PF10756"/>
    </source>
</evidence>
<proteinExistence type="predicted"/>
<name>A0A0S4QRA9_9ACTN</name>
<protein>
    <submittedName>
        <fullName evidence="3">PH domain-containing protein</fullName>
    </submittedName>
</protein>
<feature type="transmembrane region" description="Helical" evidence="1">
    <location>
        <begin position="44"/>
        <end position="61"/>
    </location>
</feature>
<reference evidence="4" key="1">
    <citation type="submission" date="2015-11" db="EMBL/GenBank/DDBJ databases">
        <authorList>
            <person name="Varghese N."/>
        </authorList>
    </citation>
    <scope>NUCLEOTIDE SEQUENCE [LARGE SCALE GENOMIC DNA]</scope>
    <source>
        <strain evidence="4">DSM 45899</strain>
    </source>
</reference>
<evidence type="ECO:0000256" key="1">
    <source>
        <dbReference type="SAM" id="Phobius"/>
    </source>
</evidence>
<evidence type="ECO:0000313" key="3">
    <source>
        <dbReference type="EMBL" id="CUU57679.1"/>
    </source>
</evidence>
<dbReference type="AlphaFoldDB" id="A0A0S4QRA9"/>
<dbReference type="EMBL" id="FAOZ01000014">
    <property type="protein sequence ID" value="CUU57679.1"/>
    <property type="molecule type" value="Genomic_DNA"/>
</dbReference>